<protein>
    <submittedName>
        <fullName evidence="2">Uncharacterized protein</fullName>
    </submittedName>
</protein>
<dbReference type="EMBL" id="JAVHJO010000011">
    <property type="protein sequence ID" value="KAK6533607.1"/>
    <property type="molecule type" value="Genomic_DNA"/>
</dbReference>
<evidence type="ECO:0000256" key="1">
    <source>
        <dbReference type="SAM" id="MobiDB-lite"/>
    </source>
</evidence>
<sequence>MISSVGSAIRRARSSNGFKRPSLSLPLIRQTECILDPVSISPPALDLFSDLVPQIDEIDIPKTADLPPEATRKQLLPLLRLLGCADDIPKPRRGTTNLGYTNPQEPLNRALRRKSLDKYRKKDETYTENRNISLAGLTARYILHKVWPERHELHDAGYPLRPRFFAMGAGAREYLRERNSDASDIGLWSYVLLARTGSEAIARLEWLCHKINYRVPSFAFNHTLRHLSGHSIWTLKKVTRLLDEYLTRNDETSKRLGKPQLKIDSVTKRIMFLRLFRLANYFAPRQLLDVAEVYAKHSIDEPAEISKNDVTFCNHIIWAIGNPPRISAPYWVSLKYIIDTQVFLLRKMFHANPVMHLDPKGFRGIVRTRLAAPRTAAERGMISRQGLNWPPWKDIRDGYDEAVSRIDSDSEEMVAGDAGRVLAEMQRSGFPLGEWEKAAMVLSGREEDGTPTPLRRIWFVAGRNTGEENPFTIWQARIRGTRTLNESWHVFIKFLNVSQTTNQERSAASHVFQEMFDKVLQARKQDALNKYPPVEEQQWLPPKPREGLKRFVPVSEAEQLFIPPEPQPNITDDYLRIKDTTIRGPTDIKRGPNLEDRATVSISETKNLLDPPSDPAKGAYVPAAPPTVDELWALMLRRSVPPSIGLIRLLITNSASVSEAHRYLQEWYRQPSRRHSVRTAVGKEVWEWWTLLHRKELEKLDVRQFGVYSSVMDRKSRITSANTNPLKIPPSETSQAVDTISASPAILELATAYIIALTNTTYAPLKSHRFQDHFNFGKHLLFGHIPHAIILATAFRITSLAAWTAILRALNYTRHHRGLFQSSWARTASGRLASARFGEGNPNRKMRYRDVNVCVVKVWEYVREVWGYPQDMAFVYELVIAAEKGWEYERLLSSHNRLGNDKLFHVAGNSRRVPQGARTGDGDGDEAVYSHRPLPWRAEHAVEVWECVVGVRKAETRSFKSRGAPKPKRLGVARELEKEGWFGVDDSRDVDDGLFEELAGLSNNQATDEISLLPPITTPRTAHIHAYVRLLLKTAVWEFEPVIRLLRWMIRYKNFLEVKNRRLPLIALRAMLDLYVGLDPKGLTEEELKIVERRREKFEEAERLVREQFKEWGGWATNVEVAAYNGLNWRELREGDIEYDGHQEEPDEEFWREEGTEEGGEEEDDKVERP</sequence>
<dbReference type="AlphaFoldDB" id="A0AAV9X3P4"/>
<comment type="caution">
    <text evidence="2">The sequence shown here is derived from an EMBL/GenBank/DDBJ whole genome shotgun (WGS) entry which is preliminary data.</text>
</comment>
<accession>A0AAV9X3P4</accession>
<reference evidence="2 3" key="1">
    <citation type="submission" date="2019-10" db="EMBL/GenBank/DDBJ databases">
        <authorList>
            <person name="Palmer J.M."/>
        </authorList>
    </citation>
    <scope>NUCLEOTIDE SEQUENCE [LARGE SCALE GENOMIC DNA]</scope>
    <source>
        <strain evidence="2 3">TWF694</strain>
    </source>
</reference>
<keyword evidence="3" id="KW-1185">Reference proteome</keyword>
<evidence type="ECO:0000313" key="2">
    <source>
        <dbReference type="EMBL" id="KAK6533607.1"/>
    </source>
</evidence>
<organism evidence="2 3">
    <name type="scientific">Orbilia ellipsospora</name>
    <dbReference type="NCBI Taxonomy" id="2528407"/>
    <lineage>
        <taxon>Eukaryota</taxon>
        <taxon>Fungi</taxon>
        <taxon>Dikarya</taxon>
        <taxon>Ascomycota</taxon>
        <taxon>Pezizomycotina</taxon>
        <taxon>Orbiliomycetes</taxon>
        <taxon>Orbiliales</taxon>
        <taxon>Orbiliaceae</taxon>
        <taxon>Orbilia</taxon>
    </lineage>
</organism>
<gene>
    <name evidence="2" type="ORF">TWF694_002544</name>
</gene>
<feature type="region of interest" description="Disordered" evidence="1">
    <location>
        <begin position="1138"/>
        <end position="1170"/>
    </location>
</feature>
<evidence type="ECO:0000313" key="3">
    <source>
        <dbReference type="Proteomes" id="UP001365542"/>
    </source>
</evidence>
<feature type="compositionally biased region" description="Acidic residues" evidence="1">
    <location>
        <begin position="1145"/>
        <end position="1170"/>
    </location>
</feature>
<name>A0AAV9X3P4_9PEZI</name>
<dbReference type="Proteomes" id="UP001365542">
    <property type="component" value="Unassembled WGS sequence"/>
</dbReference>
<proteinExistence type="predicted"/>